<dbReference type="GO" id="GO:0008908">
    <property type="term" value="F:isochorismatase activity"/>
    <property type="evidence" value="ECO:0007669"/>
    <property type="project" value="UniProtKB-EC"/>
</dbReference>
<dbReference type="Proteomes" id="UP000537592">
    <property type="component" value="Unassembled WGS sequence"/>
</dbReference>
<dbReference type="InterPro" id="IPR000868">
    <property type="entry name" value="Isochorismatase-like_dom"/>
</dbReference>
<organism evidence="4 5">
    <name type="scientific">Pseudochelatococcus contaminans</name>
    <dbReference type="NCBI Taxonomy" id="1538103"/>
    <lineage>
        <taxon>Bacteria</taxon>
        <taxon>Pseudomonadati</taxon>
        <taxon>Pseudomonadota</taxon>
        <taxon>Alphaproteobacteria</taxon>
        <taxon>Hyphomicrobiales</taxon>
        <taxon>Chelatococcaceae</taxon>
        <taxon>Pseudochelatococcus</taxon>
    </lineage>
</organism>
<proteinExistence type="predicted"/>
<evidence type="ECO:0000313" key="5">
    <source>
        <dbReference type="Proteomes" id="UP000537592"/>
    </source>
</evidence>
<evidence type="ECO:0000313" key="4">
    <source>
        <dbReference type="EMBL" id="MBB3808082.1"/>
    </source>
</evidence>
<keyword evidence="4" id="KW-0456">Lyase</keyword>
<dbReference type="RefSeq" id="WP_246374345.1">
    <property type="nucleotide sequence ID" value="NZ_JACICC010000001.1"/>
</dbReference>
<dbReference type="InterPro" id="IPR016291">
    <property type="entry name" value="Isochorismatase"/>
</dbReference>
<sequence length="211" mass="23713">MMGLPSIQSYPLPQAGELPPPRVDWRAHRDRTALLIHDMQNYFLAPFPPDVSPIAPVIANIDTLRRQAHALGIPVFYTAQEGDQDPRDRGLQRDFWGPGMSTRPEHQAIHPALAPRDGDFILHKWRYSAFQRSNLEPLMRARGRDQLIVTGIYAHIGCLMTTAEAFQRDIEPFFIADAVADFSRENHDLAVTYAAGRCAVATTTTQLLESL</sequence>
<feature type="region of interest" description="Disordered" evidence="2">
    <location>
        <begin position="1"/>
        <end position="22"/>
    </location>
</feature>
<dbReference type="PANTHER" id="PTHR43540:SF3">
    <property type="entry name" value="ENTEROBACTIN SYNTHASE COMPONENT B"/>
    <property type="match status" value="1"/>
</dbReference>
<dbReference type="AlphaFoldDB" id="A0A7W5Z1E5"/>
<comment type="caution">
    <text evidence="4">The sequence shown here is derived from an EMBL/GenBank/DDBJ whole genome shotgun (WGS) entry which is preliminary data.</text>
</comment>
<dbReference type="PRINTS" id="PR01398">
    <property type="entry name" value="ISCHRISMTASE"/>
</dbReference>
<dbReference type="InterPro" id="IPR050272">
    <property type="entry name" value="Isochorismatase-like_hydrls"/>
</dbReference>
<keyword evidence="1 4" id="KW-0378">Hydrolase</keyword>
<dbReference type="GO" id="GO:0016829">
    <property type="term" value="F:lyase activity"/>
    <property type="evidence" value="ECO:0007669"/>
    <property type="project" value="UniProtKB-KW"/>
</dbReference>
<dbReference type="PIRSF" id="PIRSF001111">
    <property type="entry name" value="Isochorismatase"/>
    <property type="match status" value="1"/>
</dbReference>
<evidence type="ECO:0000256" key="2">
    <source>
        <dbReference type="SAM" id="MobiDB-lite"/>
    </source>
</evidence>
<gene>
    <name evidence="4" type="ORF">FHS81_000136</name>
</gene>
<evidence type="ECO:0000259" key="3">
    <source>
        <dbReference type="Pfam" id="PF00857"/>
    </source>
</evidence>
<accession>A0A7W5Z1E5</accession>
<dbReference type="Pfam" id="PF00857">
    <property type="entry name" value="Isochorismatase"/>
    <property type="match status" value="1"/>
</dbReference>
<keyword evidence="5" id="KW-1185">Reference proteome</keyword>
<feature type="domain" description="Isochorismatase-like" evidence="3">
    <location>
        <begin position="32"/>
        <end position="206"/>
    </location>
</feature>
<dbReference type="EC" id="3.3.2.1" evidence="4"/>
<dbReference type="SUPFAM" id="SSF52499">
    <property type="entry name" value="Isochorismatase-like hydrolases"/>
    <property type="match status" value="1"/>
</dbReference>
<dbReference type="PANTHER" id="PTHR43540">
    <property type="entry name" value="PEROXYUREIDOACRYLATE/UREIDOACRYLATE AMIDOHYDROLASE-RELATED"/>
    <property type="match status" value="1"/>
</dbReference>
<evidence type="ECO:0000256" key="1">
    <source>
        <dbReference type="ARBA" id="ARBA00022801"/>
    </source>
</evidence>
<feature type="compositionally biased region" description="Polar residues" evidence="2">
    <location>
        <begin position="1"/>
        <end position="11"/>
    </location>
</feature>
<dbReference type="EMBL" id="JACICC010000001">
    <property type="protein sequence ID" value="MBB3808082.1"/>
    <property type="molecule type" value="Genomic_DNA"/>
</dbReference>
<reference evidence="4 5" key="1">
    <citation type="submission" date="2020-08" db="EMBL/GenBank/DDBJ databases">
        <title>Genomic Encyclopedia of Type Strains, Phase IV (KMG-IV): sequencing the most valuable type-strain genomes for metagenomic binning, comparative biology and taxonomic classification.</title>
        <authorList>
            <person name="Goeker M."/>
        </authorList>
    </citation>
    <scope>NUCLEOTIDE SEQUENCE [LARGE SCALE GENOMIC DNA]</scope>
    <source>
        <strain evidence="4 5">DSM 28760</strain>
    </source>
</reference>
<protein>
    <submittedName>
        <fullName evidence="4">Bifunctional isochorismate lyase/aryl carrier protein</fullName>
        <ecNumber evidence="4">3.3.2.1</ecNumber>
    </submittedName>
</protein>
<name>A0A7W5Z1E5_9HYPH</name>
<dbReference type="InterPro" id="IPR036380">
    <property type="entry name" value="Isochorismatase-like_sf"/>
</dbReference>
<dbReference type="Gene3D" id="3.40.50.850">
    <property type="entry name" value="Isochorismatase-like"/>
    <property type="match status" value="1"/>
</dbReference>